<dbReference type="Proteomes" id="UP001200034">
    <property type="component" value="Unassembled WGS sequence"/>
</dbReference>
<name>A0AAD4K477_9MUSC</name>
<evidence type="ECO:0000313" key="8">
    <source>
        <dbReference type="EMBL" id="KAH8376766.1"/>
    </source>
</evidence>
<proteinExistence type="inferred from homology"/>
<evidence type="ECO:0000256" key="3">
    <source>
        <dbReference type="ARBA" id="ARBA00022692"/>
    </source>
</evidence>
<comment type="caution">
    <text evidence="8">The sequence shown here is derived from an EMBL/GenBank/DDBJ whole genome shotgun (WGS) entry which is preliminary data.</text>
</comment>
<keyword evidence="3 7" id="KW-0812">Transmembrane</keyword>
<sequence length="168" mass="19335">IMSLAALAREGVIAAILMGIGDVVGQLMLEDKPIKDYSLGRTLRFSAIGLCFCGPILRLWYTKLDTLVAKDQSFFTRSMKKMALDQTLFDPPFILGMLYIVPWVNGESHNDIIRQIRNQYFSIVQRSFMLWPVAQVINFTFIPLRFQVTYVQAVFLIWNCYLSIKLNQ</sequence>
<evidence type="ECO:0000256" key="5">
    <source>
        <dbReference type="ARBA" id="ARBA00023136"/>
    </source>
</evidence>
<dbReference type="InterPro" id="IPR007248">
    <property type="entry name" value="Mpv17_PMP22"/>
</dbReference>
<dbReference type="GO" id="GO:1901858">
    <property type="term" value="P:regulation of mitochondrial DNA metabolic process"/>
    <property type="evidence" value="ECO:0007669"/>
    <property type="project" value="TreeGrafter"/>
</dbReference>
<organism evidence="8 9">
    <name type="scientific">Drosophila rubida</name>
    <dbReference type="NCBI Taxonomy" id="30044"/>
    <lineage>
        <taxon>Eukaryota</taxon>
        <taxon>Metazoa</taxon>
        <taxon>Ecdysozoa</taxon>
        <taxon>Arthropoda</taxon>
        <taxon>Hexapoda</taxon>
        <taxon>Insecta</taxon>
        <taxon>Pterygota</taxon>
        <taxon>Neoptera</taxon>
        <taxon>Endopterygota</taxon>
        <taxon>Diptera</taxon>
        <taxon>Brachycera</taxon>
        <taxon>Muscomorpha</taxon>
        <taxon>Ephydroidea</taxon>
        <taxon>Drosophilidae</taxon>
        <taxon>Drosophila</taxon>
    </lineage>
</organism>
<evidence type="ECO:0000256" key="6">
    <source>
        <dbReference type="ARBA" id="ARBA00049743"/>
    </source>
</evidence>
<reference evidence="8" key="1">
    <citation type="journal article" date="2021" name="Mol. Ecol. Resour.">
        <title>Phylogenomic analyses of the genus Drosophila reveals genomic signals of climate adaptation.</title>
        <authorList>
            <person name="Li F."/>
            <person name="Rane R.V."/>
            <person name="Luria V."/>
            <person name="Xiong Z."/>
            <person name="Chen J."/>
            <person name="Li Z."/>
            <person name="Catullo R.A."/>
            <person name="Griffin P.C."/>
            <person name="Schiffer M."/>
            <person name="Pearce S."/>
            <person name="Lee S.F."/>
            <person name="McElroy K."/>
            <person name="Stocker A."/>
            <person name="Shirriffs J."/>
            <person name="Cockerell F."/>
            <person name="Coppin C."/>
            <person name="Sgro C.M."/>
            <person name="Karger A."/>
            <person name="Cain J.W."/>
            <person name="Weber J.A."/>
            <person name="Santpere G."/>
            <person name="Kirschner M.W."/>
            <person name="Hoffmann A.A."/>
            <person name="Oakeshott J.G."/>
            <person name="Zhang G."/>
        </authorList>
    </citation>
    <scope>NUCLEOTIDE SEQUENCE</scope>
    <source>
        <strain evidence="8">BGI-SZ-2011g</strain>
    </source>
</reference>
<accession>A0AAD4K477</accession>
<evidence type="ECO:0000256" key="2">
    <source>
        <dbReference type="ARBA" id="ARBA00006824"/>
    </source>
</evidence>
<evidence type="ECO:0000313" key="9">
    <source>
        <dbReference type="Proteomes" id="UP001200034"/>
    </source>
</evidence>
<keyword evidence="5 7" id="KW-0472">Membrane</keyword>
<dbReference type="EMBL" id="JAJJHW010001127">
    <property type="protein sequence ID" value="KAH8376766.1"/>
    <property type="molecule type" value="Genomic_DNA"/>
</dbReference>
<dbReference type="GO" id="GO:0016020">
    <property type="term" value="C:membrane"/>
    <property type="evidence" value="ECO:0007669"/>
    <property type="project" value="UniProtKB-SubCell"/>
</dbReference>
<dbReference type="PANTHER" id="PTHR11266">
    <property type="entry name" value="PEROXISOMAL MEMBRANE PROTEIN 2, PXMP2 MPV17"/>
    <property type="match status" value="1"/>
</dbReference>
<feature type="transmembrane region" description="Helical" evidence="7">
    <location>
        <begin position="82"/>
        <end position="101"/>
    </location>
</feature>
<gene>
    <name evidence="8" type="ORF">KR093_001193</name>
</gene>
<comment type="similarity">
    <text evidence="2 7">Belongs to the peroxisomal membrane protein PXMP2/4 family.</text>
</comment>
<dbReference type="Pfam" id="PF04117">
    <property type="entry name" value="Mpv17_PMP22"/>
    <property type="match status" value="1"/>
</dbReference>
<evidence type="ECO:0000256" key="7">
    <source>
        <dbReference type="RuleBase" id="RU363053"/>
    </source>
</evidence>
<comment type="subcellular location">
    <subcellularLocation>
        <location evidence="1">Membrane</location>
        <topology evidence="1">Multi-pass membrane protein</topology>
    </subcellularLocation>
</comment>
<evidence type="ECO:0000256" key="4">
    <source>
        <dbReference type="ARBA" id="ARBA00022989"/>
    </source>
</evidence>
<keyword evidence="9" id="KW-1185">Reference proteome</keyword>
<dbReference type="AlphaFoldDB" id="A0AAD4K477"/>
<feature type="transmembrane region" description="Helical" evidence="7">
    <location>
        <begin position="12"/>
        <end position="29"/>
    </location>
</feature>
<dbReference type="GO" id="GO:0015267">
    <property type="term" value="F:channel activity"/>
    <property type="evidence" value="ECO:0007669"/>
    <property type="project" value="TreeGrafter"/>
</dbReference>
<feature type="non-terminal residue" evidence="8">
    <location>
        <position position="1"/>
    </location>
</feature>
<dbReference type="PANTHER" id="PTHR11266:SF17">
    <property type="entry name" value="PROTEIN MPV17"/>
    <property type="match status" value="1"/>
</dbReference>
<keyword evidence="4 7" id="KW-1133">Transmembrane helix</keyword>
<feature type="non-terminal residue" evidence="8">
    <location>
        <position position="168"/>
    </location>
</feature>
<evidence type="ECO:0000256" key="1">
    <source>
        <dbReference type="ARBA" id="ARBA00004141"/>
    </source>
</evidence>
<protein>
    <recommendedName>
        <fullName evidence="6">Mitochondrial inner membrane protein Mpv17</fullName>
    </recommendedName>
</protein>
<feature type="transmembrane region" description="Helical" evidence="7">
    <location>
        <begin position="136"/>
        <end position="158"/>
    </location>
</feature>
<feature type="transmembrane region" description="Helical" evidence="7">
    <location>
        <begin position="41"/>
        <end position="61"/>
    </location>
</feature>
<dbReference type="GO" id="GO:0005739">
    <property type="term" value="C:mitochondrion"/>
    <property type="evidence" value="ECO:0007669"/>
    <property type="project" value="TreeGrafter"/>
</dbReference>